<dbReference type="Pfam" id="PF02467">
    <property type="entry name" value="Whib"/>
    <property type="match status" value="1"/>
</dbReference>
<accession>A0A7X0M6B0</accession>
<evidence type="ECO:0000259" key="1">
    <source>
        <dbReference type="PROSITE" id="PS51674"/>
    </source>
</evidence>
<name>A0A7X0M6B0_9ACTN</name>
<dbReference type="EMBL" id="JACHIU010000001">
    <property type="protein sequence ID" value="MBB6473270.1"/>
    <property type="molecule type" value="Genomic_DNA"/>
</dbReference>
<dbReference type="Proteomes" id="UP000555564">
    <property type="component" value="Unassembled WGS sequence"/>
</dbReference>
<feature type="domain" description="4Fe-4S Wbl-type" evidence="1">
    <location>
        <begin position="28"/>
        <end position="94"/>
    </location>
</feature>
<sequence>MTYGSPNVLFGGKRSVALLAALLAAGPACDLADARTFTGPDADDEPDAMRQAREVSAKRICRACPALALCLDYARSFGPDEGVWAGLTADELREFDLLAGVA</sequence>
<evidence type="ECO:0000313" key="2">
    <source>
        <dbReference type="EMBL" id="MBB6473270.1"/>
    </source>
</evidence>
<dbReference type="RefSeq" id="WP_184980904.1">
    <property type="nucleotide sequence ID" value="NZ_BAAALO010000005.1"/>
</dbReference>
<gene>
    <name evidence="2" type="ORF">BJ992_002701</name>
</gene>
<keyword evidence="3" id="KW-1185">Reference proteome</keyword>
<reference evidence="2 3" key="1">
    <citation type="submission" date="2020-08" db="EMBL/GenBank/DDBJ databases">
        <title>Sequencing the genomes of 1000 actinobacteria strains.</title>
        <authorList>
            <person name="Klenk H.-P."/>
        </authorList>
    </citation>
    <scope>NUCLEOTIDE SEQUENCE [LARGE SCALE GENOMIC DNA]</scope>
    <source>
        <strain evidence="2 3">DSM 44936</strain>
    </source>
</reference>
<comment type="caution">
    <text evidence="2">The sequence shown here is derived from an EMBL/GenBank/DDBJ whole genome shotgun (WGS) entry which is preliminary data.</text>
</comment>
<protein>
    <recommendedName>
        <fullName evidence="1">4Fe-4S Wbl-type domain-containing protein</fullName>
    </recommendedName>
</protein>
<dbReference type="InterPro" id="IPR034768">
    <property type="entry name" value="4FE4S_WBL"/>
</dbReference>
<dbReference type="AlphaFoldDB" id="A0A7X0M6B0"/>
<organism evidence="2 3">
    <name type="scientific">Sphaerisporangium rubeum</name>
    <dbReference type="NCBI Taxonomy" id="321317"/>
    <lineage>
        <taxon>Bacteria</taxon>
        <taxon>Bacillati</taxon>
        <taxon>Actinomycetota</taxon>
        <taxon>Actinomycetes</taxon>
        <taxon>Streptosporangiales</taxon>
        <taxon>Streptosporangiaceae</taxon>
        <taxon>Sphaerisporangium</taxon>
    </lineage>
</organism>
<dbReference type="PROSITE" id="PS51674">
    <property type="entry name" value="4FE4S_WBL"/>
    <property type="match status" value="1"/>
</dbReference>
<proteinExistence type="predicted"/>
<evidence type="ECO:0000313" key="3">
    <source>
        <dbReference type="Proteomes" id="UP000555564"/>
    </source>
</evidence>